<sequence length="294" mass="32983">MLGSDVLFLSNILLFASSCQDTHDAIECGAWADAGECEVNPGFMKVNCAQSCNSCDWSSKKCSRHGLSALPPGETISTLFRRAKIYASDVLYEDPWILAFEHFLTAEEIAAFKRHSTNLVRSLAGQEESDDRTSMQMWCVTDPCLSDPLIEKVHQRVVNITGIPKEHAEYFQIVQYEPGQFYRPHQDQNSKADSLVGVRLSTFFLYLQTPEAGGATYFPKLGVKVQAEAGLALWWPNVRDDLSTDERTEHEAQSVHEGTKLTANLWLHEYDFRTPFTFGCNLDEVGASIQSDEL</sequence>
<dbReference type="InterPro" id="IPR045054">
    <property type="entry name" value="P4HA-like"/>
</dbReference>
<dbReference type="PROSITE" id="PS51471">
    <property type="entry name" value="FE2OG_OXY"/>
    <property type="match status" value="1"/>
</dbReference>
<comment type="subcellular location">
    <subcellularLocation>
        <location evidence="3">Endomembrane system</location>
    </subcellularLocation>
    <subcellularLocation>
        <location evidence="2">Membrane</location>
        <topology evidence="2">Single-pass membrane protein</topology>
    </subcellularLocation>
</comment>
<dbReference type="InterPro" id="IPR005123">
    <property type="entry name" value="Oxoglu/Fe-dep_dioxygenase_dom"/>
</dbReference>
<keyword evidence="7" id="KW-1133">Transmembrane helix</keyword>
<evidence type="ECO:0000256" key="2">
    <source>
        <dbReference type="ARBA" id="ARBA00004167"/>
    </source>
</evidence>
<dbReference type="SMART" id="SM00702">
    <property type="entry name" value="P4Hc"/>
    <property type="match status" value="1"/>
</dbReference>
<gene>
    <name evidence="14" type="ORF">CCMP2556_LOCUS55766</name>
    <name evidence="15" type="ORF">CCMP2556_LOCUS55790</name>
</gene>
<evidence type="ECO:0000256" key="8">
    <source>
        <dbReference type="ARBA" id="ARBA00023002"/>
    </source>
</evidence>
<dbReference type="InterPro" id="IPR003582">
    <property type="entry name" value="ShKT_dom"/>
</dbReference>
<dbReference type="Gene3D" id="1.10.10.1940">
    <property type="match status" value="1"/>
</dbReference>
<feature type="chain" id="PRO_5045029617" description="Fe2OG dioxygenase domain-containing protein" evidence="11">
    <location>
        <begin position="20"/>
        <end position="294"/>
    </location>
</feature>
<keyword evidence="4" id="KW-0812">Transmembrane</keyword>
<evidence type="ECO:0000256" key="5">
    <source>
        <dbReference type="ARBA" id="ARBA00022723"/>
    </source>
</evidence>
<dbReference type="InterPro" id="IPR044862">
    <property type="entry name" value="Pro_4_hyd_alph_FE2OG_OXY"/>
</dbReference>
<evidence type="ECO:0008006" key="17">
    <source>
        <dbReference type="Google" id="ProtNLM"/>
    </source>
</evidence>
<dbReference type="SMART" id="SM00254">
    <property type="entry name" value="ShKT"/>
    <property type="match status" value="1"/>
</dbReference>
<evidence type="ECO:0000259" key="12">
    <source>
        <dbReference type="PROSITE" id="PS51471"/>
    </source>
</evidence>
<dbReference type="PANTHER" id="PTHR10869:SF233">
    <property type="entry name" value="FE2OG DIOXYGENASE DOMAIN-CONTAINING PROTEIN"/>
    <property type="match status" value="1"/>
</dbReference>
<name>A0ABP0T245_9DINO</name>
<feature type="signal peptide" evidence="11">
    <location>
        <begin position="1"/>
        <end position="19"/>
    </location>
</feature>
<proteinExistence type="predicted"/>
<keyword evidence="6" id="KW-0223">Dioxygenase</keyword>
<evidence type="ECO:0000256" key="3">
    <source>
        <dbReference type="ARBA" id="ARBA00004308"/>
    </source>
</evidence>
<evidence type="ECO:0000313" key="16">
    <source>
        <dbReference type="Proteomes" id="UP001642484"/>
    </source>
</evidence>
<feature type="domain" description="Fe2OG dioxygenase" evidence="12">
    <location>
        <begin position="167"/>
        <end position="269"/>
    </location>
</feature>
<evidence type="ECO:0000256" key="7">
    <source>
        <dbReference type="ARBA" id="ARBA00022989"/>
    </source>
</evidence>
<evidence type="ECO:0000256" key="4">
    <source>
        <dbReference type="ARBA" id="ARBA00022692"/>
    </source>
</evidence>
<dbReference type="EMBL" id="CAXAMN010029127">
    <property type="protein sequence ID" value="CAK9118796.1"/>
    <property type="molecule type" value="Genomic_DNA"/>
</dbReference>
<keyword evidence="11" id="KW-0732">Signal</keyword>
<dbReference type="PANTHER" id="PTHR10869">
    <property type="entry name" value="PROLYL 4-HYDROXYLASE ALPHA SUBUNIT"/>
    <property type="match status" value="1"/>
</dbReference>
<keyword evidence="10" id="KW-0472">Membrane</keyword>
<comment type="caution">
    <text evidence="14">The sequence shown here is derived from an EMBL/GenBank/DDBJ whole genome shotgun (WGS) entry which is preliminary data.</text>
</comment>
<dbReference type="PROSITE" id="PS51670">
    <property type="entry name" value="SHKT"/>
    <property type="match status" value="1"/>
</dbReference>
<accession>A0ABP0T245</accession>
<dbReference type="InterPro" id="IPR006620">
    <property type="entry name" value="Pro_4_hyd_alph"/>
</dbReference>
<keyword evidence="16" id="KW-1185">Reference proteome</keyword>
<protein>
    <recommendedName>
        <fullName evidence="17">Fe2OG dioxygenase domain-containing protein</fullName>
    </recommendedName>
</protein>
<organism evidence="14 16">
    <name type="scientific">Durusdinium trenchii</name>
    <dbReference type="NCBI Taxonomy" id="1381693"/>
    <lineage>
        <taxon>Eukaryota</taxon>
        <taxon>Sar</taxon>
        <taxon>Alveolata</taxon>
        <taxon>Dinophyceae</taxon>
        <taxon>Suessiales</taxon>
        <taxon>Symbiodiniaceae</taxon>
        <taxon>Durusdinium</taxon>
    </lineage>
</organism>
<evidence type="ECO:0000256" key="6">
    <source>
        <dbReference type="ARBA" id="ARBA00022964"/>
    </source>
</evidence>
<keyword evidence="9" id="KW-0408">Iron</keyword>
<evidence type="ECO:0000259" key="13">
    <source>
        <dbReference type="PROSITE" id="PS51670"/>
    </source>
</evidence>
<comment type="cofactor">
    <cofactor evidence="1">
        <name>L-ascorbate</name>
        <dbReference type="ChEBI" id="CHEBI:38290"/>
    </cofactor>
</comment>
<feature type="domain" description="ShKT" evidence="13">
    <location>
        <begin position="19"/>
        <end position="55"/>
    </location>
</feature>
<dbReference type="Pfam" id="PF13640">
    <property type="entry name" value="2OG-FeII_Oxy_3"/>
    <property type="match status" value="1"/>
</dbReference>
<dbReference type="Proteomes" id="UP001642484">
    <property type="component" value="Unassembled WGS sequence"/>
</dbReference>
<evidence type="ECO:0000256" key="10">
    <source>
        <dbReference type="ARBA" id="ARBA00023136"/>
    </source>
</evidence>
<dbReference type="EMBL" id="CAXAMN010029116">
    <property type="protein sequence ID" value="CAK9118762.1"/>
    <property type="molecule type" value="Genomic_DNA"/>
</dbReference>
<reference evidence="14 16" key="1">
    <citation type="submission" date="2024-02" db="EMBL/GenBank/DDBJ databases">
        <authorList>
            <person name="Chen Y."/>
            <person name="Shah S."/>
            <person name="Dougan E. K."/>
            <person name="Thang M."/>
            <person name="Chan C."/>
        </authorList>
    </citation>
    <scope>NUCLEOTIDE SEQUENCE [LARGE SCALE GENOMIC DNA]</scope>
</reference>
<evidence type="ECO:0000256" key="1">
    <source>
        <dbReference type="ARBA" id="ARBA00001961"/>
    </source>
</evidence>
<evidence type="ECO:0000256" key="9">
    <source>
        <dbReference type="ARBA" id="ARBA00023004"/>
    </source>
</evidence>
<evidence type="ECO:0000256" key="11">
    <source>
        <dbReference type="SAM" id="SignalP"/>
    </source>
</evidence>
<dbReference type="Gene3D" id="2.60.120.620">
    <property type="entry name" value="q2cbj1_9rhob like domain"/>
    <property type="match status" value="1"/>
</dbReference>
<dbReference type="Pfam" id="PF01549">
    <property type="entry name" value="ShK"/>
    <property type="match status" value="1"/>
</dbReference>
<keyword evidence="5" id="KW-0479">Metal-binding</keyword>
<evidence type="ECO:0000313" key="14">
    <source>
        <dbReference type="EMBL" id="CAK9118762.1"/>
    </source>
</evidence>
<evidence type="ECO:0000313" key="15">
    <source>
        <dbReference type="EMBL" id="CAK9118796.1"/>
    </source>
</evidence>
<keyword evidence="8" id="KW-0560">Oxidoreductase</keyword>